<keyword evidence="9" id="KW-0413">Isomerase</keyword>
<evidence type="ECO:0000313" key="16">
    <source>
        <dbReference type="EMBL" id="CEN56623.1"/>
    </source>
</evidence>
<reference evidence="17" key="1">
    <citation type="submission" date="2014-12" db="EMBL/GenBank/DDBJ databases">
        <authorList>
            <person name="Salcher M.M."/>
        </authorList>
    </citation>
    <scope>NUCLEOTIDE SEQUENCE [LARGE SCALE GENOMIC DNA]</scope>
    <source>
        <strain evidence="17">MMS-10A-171</strain>
    </source>
</reference>
<dbReference type="FunFam" id="3.30.1130.10:FF:000002">
    <property type="entry name" value="7,8-dihydroneopterin aldolase"/>
    <property type="match status" value="1"/>
</dbReference>
<evidence type="ECO:0000256" key="2">
    <source>
        <dbReference type="ARBA" id="ARBA00001353"/>
    </source>
</evidence>
<dbReference type="SUPFAM" id="SSF55620">
    <property type="entry name" value="Tetrahydrobiopterin biosynthesis enzymes-like"/>
    <property type="match status" value="1"/>
</dbReference>
<dbReference type="Pfam" id="PF02152">
    <property type="entry name" value="FolB"/>
    <property type="match status" value="1"/>
</dbReference>
<accession>A0A0B7J1L4</accession>
<evidence type="ECO:0000256" key="4">
    <source>
        <dbReference type="ARBA" id="ARBA00005708"/>
    </source>
</evidence>
<comment type="catalytic activity">
    <reaction evidence="2">
        <text>7,8-dihydroneopterin = 6-hydroxymethyl-7,8-dihydropterin + glycolaldehyde</text>
        <dbReference type="Rhea" id="RHEA:10540"/>
        <dbReference type="ChEBI" id="CHEBI:17001"/>
        <dbReference type="ChEBI" id="CHEBI:17071"/>
        <dbReference type="ChEBI" id="CHEBI:44841"/>
        <dbReference type="EC" id="4.1.2.25"/>
    </reaction>
</comment>
<evidence type="ECO:0000256" key="13">
    <source>
        <dbReference type="ARBA" id="ARBA00032109"/>
    </source>
</evidence>
<evidence type="ECO:0000256" key="11">
    <source>
        <dbReference type="ARBA" id="ARBA00029947"/>
    </source>
</evidence>
<dbReference type="NCBIfam" id="TIGR00526">
    <property type="entry name" value="folB_dom"/>
    <property type="match status" value="1"/>
</dbReference>
<dbReference type="GO" id="GO:0005737">
    <property type="term" value="C:cytoplasm"/>
    <property type="evidence" value="ECO:0007669"/>
    <property type="project" value="TreeGrafter"/>
</dbReference>
<evidence type="ECO:0000256" key="8">
    <source>
        <dbReference type="ARBA" id="ARBA00022909"/>
    </source>
</evidence>
<evidence type="ECO:0000256" key="3">
    <source>
        <dbReference type="ARBA" id="ARBA00005013"/>
    </source>
</evidence>
<name>A0A0B7J1L4_9PROT</name>
<dbReference type="EC" id="4.1.2.25" evidence="6"/>
<dbReference type="Gene3D" id="3.30.1130.10">
    <property type="match status" value="1"/>
</dbReference>
<keyword evidence="10" id="KW-0456">Lyase</keyword>
<proteinExistence type="inferred from homology"/>
<dbReference type="InterPro" id="IPR043133">
    <property type="entry name" value="GTP-CH-I_C/QueF"/>
</dbReference>
<organism evidence="16 17">
    <name type="scientific">Candidatus Methylopumilus turicensis</name>
    <dbReference type="NCBI Taxonomy" id="1581680"/>
    <lineage>
        <taxon>Bacteria</taxon>
        <taxon>Pseudomonadati</taxon>
        <taxon>Pseudomonadota</taxon>
        <taxon>Betaproteobacteria</taxon>
        <taxon>Nitrosomonadales</taxon>
        <taxon>Methylophilaceae</taxon>
        <taxon>Candidatus Methylopumilus</taxon>
    </lineage>
</organism>
<evidence type="ECO:0000256" key="1">
    <source>
        <dbReference type="ARBA" id="ARBA00000693"/>
    </source>
</evidence>
<dbReference type="STRING" id="1581680.BN1209_1588"/>
<dbReference type="AlphaFoldDB" id="A0A0B7J1L4"/>
<comment type="pathway">
    <text evidence="3">Cofactor biosynthesis; tetrahydrofolate biosynthesis; 2-amino-4-hydroxy-6-hydroxymethyl-7,8-dihydropteridine diphosphate from 7,8-dihydroneopterin triphosphate: step 3/4.</text>
</comment>
<keyword evidence="8" id="KW-0289">Folate biosynthesis</keyword>
<dbReference type="HOGENOM" id="CLU_112632_0_2_4"/>
<dbReference type="KEGG" id="mbac:BN1209_1588"/>
<evidence type="ECO:0000313" key="17">
    <source>
        <dbReference type="Proteomes" id="UP000056322"/>
    </source>
</evidence>
<evidence type="ECO:0000256" key="7">
    <source>
        <dbReference type="ARBA" id="ARBA00018285"/>
    </source>
</evidence>
<dbReference type="SMART" id="SM00905">
    <property type="entry name" value="FolB"/>
    <property type="match status" value="1"/>
</dbReference>
<dbReference type="EMBL" id="LN794158">
    <property type="protein sequence ID" value="CEN56623.1"/>
    <property type="molecule type" value="Genomic_DNA"/>
</dbReference>
<dbReference type="PANTHER" id="PTHR42844:SF1">
    <property type="entry name" value="DIHYDRONEOPTERIN ALDOLASE 1-RELATED"/>
    <property type="match status" value="1"/>
</dbReference>
<evidence type="ECO:0000256" key="5">
    <source>
        <dbReference type="ARBA" id="ARBA00012234"/>
    </source>
</evidence>
<evidence type="ECO:0000256" key="10">
    <source>
        <dbReference type="ARBA" id="ARBA00023239"/>
    </source>
</evidence>
<dbReference type="InterPro" id="IPR006157">
    <property type="entry name" value="FolB_dom"/>
</dbReference>
<comment type="catalytic activity">
    <reaction evidence="1">
        <text>7,8-dihydroneopterin = 7,8-dihydromonapterin</text>
        <dbReference type="Rhea" id="RHEA:45328"/>
        <dbReference type="ChEBI" id="CHEBI:17001"/>
        <dbReference type="ChEBI" id="CHEBI:71175"/>
        <dbReference type="EC" id="5.1.99.8"/>
    </reaction>
</comment>
<feature type="domain" description="Dihydroneopterin aldolase/epimerase" evidence="15">
    <location>
        <begin position="7"/>
        <end position="117"/>
    </location>
</feature>
<dbReference type="GO" id="GO:0046656">
    <property type="term" value="P:folic acid biosynthetic process"/>
    <property type="evidence" value="ECO:0007669"/>
    <property type="project" value="UniProtKB-KW"/>
</dbReference>
<evidence type="ECO:0000256" key="9">
    <source>
        <dbReference type="ARBA" id="ARBA00023235"/>
    </source>
</evidence>
<sequence length="122" mass="13417">MIGMDIIFLSEVKIQTKLGVPEWERVVPQTIVLDIEIAMPNSSSCVTDEIADTIDYGLVVARLRDTLNEKSFKLVEALAEHLCQLIITEFKAPWVKIKVAKPGILPGVKSLGVVIERGSKSA</sequence>
<keyword evidence="17" id="KW-1185">Reference proteome</keyword>
<dbReference type="GO" id="GO:0016853">
    <property type="term" value="F:isomerase activity"/>
    <property type="evidence" value="ECO:0007669"/>
    <property type="project" value="UniProtKB-KW"/>
</dbReference>
<comment type="similarity">
    <text evidence="4">Belongs to the DHNA family.</text>
</comment>
<dbReference type="Proteomes" id="UP000056322">
    <property type="component" value="Chromosome 1"/>
</dbReference>
<dbReference type="GO" id="GO:0004150">
    <property type="term" value="F:dihydroneopterin aldolase activity"/>
    <property type="evidence" value="ECO:0007669"/>
    <property type="project" value="UniProtKB-EC"/>
</dbReference>
<evidence type="ECO:0000256" key="14">
    <source>
        <dbReference type="ARBA" id="ARBA00032903"/>
    </source>
</evidence>
<evidence type="ECO:0000256" key="6">
    <source>
        <dbReference type="ARBA" id="ARBA00013043"/>
    </source>
</evidence>
<gene>
    <name evidence="16" type="primary">folB</name>
    <name evidence="16" type="ORF">BN1209_1588</name>
</gene>
<dbReference type="InterPro" id="IPR006156">
    <property type="entry name" value="Dihydroneopterin_aldolase"/>
</dbReference>
<dbReference type="EC" id="5.1.99.8" evidence="5"/>
<protein>
    <recommendedName>
        <fullName evidence="7">Dihydroneopterin aldolase</fullName>
        <ecNumber evidence="6">4.1.2.25</ecNumber>
        <ecNumber evidence="5">5.1.99.8</ecNumber>
    </recommendedName>
    <alternativeName>
        <fullName evidence="12">7,8-dihydroneopterin 2'-epimerase</fullName>
    </alternativeName>
    <alternativeName>
        <fullName evidence="14">7,8-dihydroneopterin aldolase</fullName>
    </alternativeName>
    <alternativeName>
        <fullName evidence="11">7,8-dihydroneopterin epimerase</fullName>
    </alternativeName>
    <alternativeName>
        <fullName evidence="13">Dihydroneopterin epimerase</fullName>
    </alternativeName>
</protein>
<dbReference type="PANTHER" id="PTHR42844">
    <property type="entry name" value="DIHYDRONEOPTERIN ALDOLASE 1-RELATED"/>
    <property type="match status" value="1"/>
</dbReference>
<evidence type="ECO:0000259" key="15">
    <source>
        <dbReference type="SMART" id="SM00905"/>
    </source>
</evidence>
<evidence type="ECO:0000256" key="12">
    <source>
        <dbReference type="ARBA" id="ARBA00031101"/>
    </source>
</evidence>